<keyword evidence="2" id="KW-0614">Plasmid</keyword>
<dbReference type="KEGG" id="buo:BRPE64_DCDS05410"/>
<evidence type="ECO:0000313" key="2">
    <source>
        <dbReference type="EMBL" id="BAN27477.1"/>
    </source>
</evidence>
<feature type="transmembrane region" description="Helical" evidence="1">
    <location>
        <begin position="131"/>
        <end position="151"/>
    </location>
</feature>
<dbReference type="Proteomes" id="UP000013966">
    <property type="component" value="Plasmid p1"/>
</dbReference>
<accession>R4X4P4</accession>
<dbReference type="OrthoDB" id="3034721at2"/>
<protein>
    <recommendedName>
        <fullName evidence="4">Transmembrane protein</fullName>
    </recommendedName>
</protein>
<sequence length="178" mass="18678">MSPLAIIQGTPTWVWLLLVFLAYRGIKALHGGTTPLSKLAIVPLVFAGLGIAHMLHEPLAGWSAALAWIIGIGAGIAAGLFTASRTRFIVDPVARSVMLPGSFVPLLLIAVTFIAKFWLGFEMATVTNVAALMNYVLIDAAVSGVVAGMFAGRFITYWRAMNECTGTSAISGTGGTRG</sequence>
<feature type="transmembrane region" description="Helical" evidence="1">
    <location>
        <begin position="96"/>
        <end position="119"/>
    </location>
</feature>
<evidence type="ECO:0000256" key="1">
    <source>
        <dbReference type="SAM" id="Phobius"/>
    </source>
</evidence>
<feature type="transmembrane region" description="Helical" evidence="1">
    <location>
        <begin position="35"/>
        <end position="55"/>
    </location>
</feature>
<keyword evidence="3" id="KW-1185">Reference proteome</keyword>
<keyword evidence="1" id="KW-1133">Transmembrane helix</keyword>
<gene>
    <name evidence="2" type="ORF">BRPE64_DCDS05410</name>
</gene>
<feature type="transmembrane region" description="Helical" evidence="1">
    <location>
        <begin position="61"/>
        <end position="84"/>
    </location>
</feature>
<keyword evidence="1" id="KW-0812">Transmembrane</keyword>
<dbReference type="RefSeq" id="WP_016348186.1">
    <property type="nucleotide sequence ID" value="NC_021289.1"/>
</dbReference>
<feature type="transmembrane region" description="Helical" evidence="1">
    <location>
        <begin position="6"/>
        <end position="23"/>
    </location>
</feature>
<dbReference type="HOGENOM" id="CLU_125921_0_0_4"/>
<evidence type="ECO:0000313" key="3">
    <source>
        <dbReference type="Proteomes" id="UP000013966"/>
    </source>
</evidence>
<reference evidence="2 3" key="1">
    <citation type="journal article" date="2013" name="Genome Announc.">
        <title>Complete Genome Sequence of Burkholderia sp. Strain RPE64, Bacterial Symbiont of the Bean Bug Riptortus pedestris.</title>
        <authorList>
            <person name="Shibata T.F."/>
            <person name="Maeda T."/>
            <person name="Nikoh N."/>
            <person name="Yamaguchi K."/>
            <person name="Oshima K."/>
            <person name="Hattori M."/>
            <person name="Nishiyama T."/>
            <person name="Hasebe M."/>
            <person name="Fukatsu T."/>
            <person name="Kikuchi Y."/>
            <person name="Shigenobu S."/>
        </authorList>
    </citation>
    <scope>NUCLEOTIDE SEQUENCE [LARGE SCALE GENOMIC DNA]</scope>
    <source>
        <plasmid evidence="2 3">p1</plasmid>
    </source>
</reference>
<proteinExistence type="predicted"/>
<dbReference type="Pfam" id="PF20327">
    <property type="entry name" value="DUF6622"/>
    <property type="match status" value="1"/>
</dbReference>
<dbReference type="PATRIC" id="fig|758793.3.peg.5686"/>
<evidence type="ECO:0008006" key="4">
    <source>
        <dbReference type="Google" id="ProtNLM"/>
    </source>
</evidence>
<dbReference type="EMBL" id="AP013061">
    <property type="protein sequence ID" value="BAN27477.1"/>
    <property type="molecule type" value="Genomic_DNA"/>
</dbReference>
<keyword evidence="1" id="KW-0472">Membrane</keyword>
<dbReference type="InterPro" id="IPR046730">
    <property type="entry name" value="DUF6622"/>
</dbReference>
<reference evidence="2 3" key="2">
    <citation type="journal article" date="2018" name="Int. J. Syst. Evol. Microbiol.">
        <title>Burkholderia insecticola sp. nov., a gut symbiotic bacterium of the bean bug Riptortus pedestris.</title>
        <authorList>
            <person name="Takeshita K."/>
            <person name="Tamaki H."/>
            <person name="Ohbayashi T."/>
            <person name="Meng X.-Y."/>
            <person name="Sone T."/>
            <person name="Mitani Y."/>
            <person name="Peeters C."/>
            <person name="Kikuchi Y."/>
            <person name="Vandamme P."/>
        </authorList>
    </citation>
    <scope>NUCLEOTIDE SEQUENCE [LARGE SCALE GENOMIC DNA]</scope>
    <source>
        <strain evidence="2">RPE64</strain>
        <plasmid evidence="2 3">p1</plasmid>
    </source>
</reference>
<geneLocation type="plasmid" evidence="2 3">
    <name>p1</name>
</geneLocation>
<dbReference type="AlphaFoldDB" id="R4X4P4"/>
<name>R4X4P4_9BURK</name>
<organism evidence="2 3">
    <name type="scientific">Caballeronia insecticola</name>
    <dbReference type="NCBI Taxonomy" id="758793"/>
    <lineage>
        <taxon>Bacteria</taxon>
        <taxon>Pseudomonadati</taxon>
        <taxon>Pseudomonadota</taxon>
        <taxon>Betaproteobacteria</taxon>
        <taxon>Burkholderiales</taxon>
        <taxon>Burkholderiaceae</taxon>
        <taxon>Caballeronia</taxon>
    </lineage>
</organism>